<feature type="compositionally biased region" description="Polar residues" evidence="3">
    <location>
        <begin position="459"/>
        <end position="469"/>
    </location>
</feature>
<dbReference type="InterPro" id="IPR051149">
    <property type="entry name" value="Spindly/BICDR_Dynein_Adapter"/>
</dbReference>
<dbReference type="EMBL" id="DS985246">
    <property type="protein sequence ID" value="EDV23762.1"/>
    <property type="molecule type" value="Genomic_DNA"/>
</dbReference>
<dbReference type="KEGG" id="tad:TRIADDRAFT_57283"/>
<accession>B3RZ07</accession>
<protein>
    <recommendedName>
        <fullName evidence="6">Protein Spindly</fullName>
    </recommendedName>
</protein>
<dbReference type="Proteomes" id="UP000009022">
    <property type="component" value="Unassembled WGS sequence"/>
</dbReference>
<dbReference type="GeneID" id="6754500"/>
<feature type="coiled-coil region" evidence="2">
    <location>
        <begin position="223"/>
        <end position="250"/>
    </location>
</feature>
<evidence type="ECO:0000313" key="5">
    <source>
        <dbReference type="Proteomes" id="UP000009022"/>
    </source>
</evidence>
<dbReference type="PANTHER" id="PTHR32123">
    <property type="entry name" value="BICD FAMILY-LIKE CARGO ADAPTER"/>
    <property type="match status" value="1"/>
</dbReference>
<evidence type="ECO:0008006" key="6">
    <source>
        <dbReference type="Google" id="ProtNLM"/>
    </source>
</evidence>
<dbReference type="CTD" id="6754500"/>
<organism evidence="4 5">
    <name type="scientific">Trichoplax adhaerens</name>
    <name type="common">Trichoplax reptans</name>
    <dbReference type="NCBI Taxonomy" id="10228"/>
    <lineage>
        <taxon>Eukaryota</taxon>
        <taxon>Metazoa</taxon>
        <taxon>Placozoa</taxon>
        <taxon>Uniplacotomia</taxon>
        <taxon>Trichoplacea</taxon>
        <taxon>Trichoplacidae</taxon>
        <taxon>Trichoplax</taxon>
    </lineage>
</organism>
<feature type="coiled-coil region" evidence="2">
    <location>
        <begin position="276"/>
        <end position="354"/>
    </location>
</feature>
<dbReference type="STRING" id="10228.B3RZ07"/>
<dbReference type="OrthoDB" id="2121607at2759"/>
<evidence type="ECO:0000256" key="3">
    <source>
        <dbReference type="SAM" id="MobiDB-lite"/>
    </source>
</evidence>
<reference evidence="4 5" key="1">
    <citation type="journal article" date="2008" name="Nature">
        <title>The Trichoplax genome and the nature of placozoans.</title>
        <authorList>
            <person name="Srivastava M."/>
            <person name="Begovic E."/>
            <person name="Chapman J."/>
            <person name="Putnam N.H."/>
            <person name="Hellsten U."/>
            <person name="Kawashima T."/>
            <person name="Kuo A."/>
            <person name="Mitros T."/>
            <person name="Salamov A."/>
            <person name="Carpenter M.L."/>
            <person name="Signorovitch A.Y."/>
            <person name="Moreno M.A."/>
            <person name="Kamm K."/>
            <person name="Grimwood J."/>
            <person name="Schmutz J."/>
            <person name="Shapiro H."/>
            <person name="Grigoriev I.V."/>
            <person name="Buss L.W."/>
            <person name="Schierwater B."/>
            <person name="Dellaporta S.L."/>
            <person name="Rokhsar D.S."/>
        </authorList>
    </citation>
    <scope>NUCLEOTIDE SEQUENCE [LARGE SCALE GENOMIC DNA]</scope>
    <source>
        <strain evidence="4 5">Grell-BS-1999</strain>
    </source>
</reference>
<evidence type="ECO:0000256" key="2">
    <source>
        <dbReference type="SAM" id="Coils"/>
    </source>
</evidence>
<dbReference type="HOGENOM" id="CLU_475974_0_0_1"/>
<dbReference type="OMA" id="KQHAFTK"/>
<proteinExistence type="predicted"/>
<feature type="region of interest" description="Disordered" evidence="3">
    <location>
        <begin position="457"/>
        <end position="481"/>
    </location>
</feature>
<evidence type="ECO:0000313" key="4">
    <source>
        <dbReference type="EMBL" id="EDV23762.1"/>
    </source>
</evidence>
<dbReference type="InParanoid" id="B3RZ07"/>
<sequence>MATEKALHDEIDRLTKLLANNEEQLALAAQIGQQLLTDNEETETRFEKLRIESNQRIEELEQENHILNLRNQTIKCKYEDLANDMDILKGRHDEDVAKKCQELNEEFKKQMSKITRQSETAAEEADRYRTLVSQLNEKVEVLQKMVTEERNHNQEELTTNDDNSELLEELQLNLAKAVEINKDMELENVDLRHDKDCLNLKLESAGKEVKSLQEYQEIIETEVDTWRTKYNDIRIELASAREQLMDYQSNSNYQSNPSKSLFSEVEDQRIQLEGSYKCLKVRFDTLEKQYNDCRQQMQQLKSRYSSLLAMGSFKADEAKMKNLEQNLSQSEADRRTLSIKVQELEEQLQAVTNSNIEHAKCLESVNLSEKDYIDFLRRDLKEYKSKFCKLSKEIESLRLMNASESQKLRQTEYSLSEAQKIADKLKVDNLRIRSKLEEEIIKRKKLQYELDVKREQNSKKIGNNDGKSSQQKENHHNNINSDIEQANLMKATGKNYRKDLLETKQPVTKHVKFAETTTIHYQPLQEVNDESINTSNVDDSDPGNLQRDIRNKPKRNIIHVPAIDDNPNNCKQQ</sequence>
<evidence type="ECO:0000256" key="1">
    <source>
        <dbReference type="ARBA" id="ARBA00023054"/>
    </source>
</evidence>
<gene>
    <name evidence="4" type="ORF">TRIADDRAFT_57283</name>
</gene>
<feature type="coiled-coil region" evidence="2">
    <location>
        <begin position="4"/>
        <end position="187"/>
    </location>
</feature>
<keyword evidence="1 2" id="KW-0175">Coiled coil</keyword>
<feature type="region of interest" description="Disordered" evidence="3">
    <location>
        <begin position="524"/>
        <end position="549"/>
    </location>
</feature>
<dbReference type="RefSeq" id="XP_002113288.1">
    <property type="nucleotide sequence ID" value="XM_002113252.1"/>
</dbReference>
<dbReference type="PANTHER" id="PTHR32123:SF9">
    <property type="entry name" value="PROTEIN SPINDLY"/>
    <property type="match status" value="1"/>
</dbReference>
<dbReference type="eggNOG" id="ENOG502S27G">
    <property type="taxonomic scope" value="Eukaryota"/>
</dbReference>
<name>B3RZ07_TRIAD</name>
<keyword evidence="5" id="KW-1185">Reference proteome</keyword>
<dbReference type="AlphaFoldDB" id="B3RZ07"/>